<reference evidence="1 2" key="1">
    <citation type="submission" date="2014-10" db="EMBL/GenBank/DDBJ databases">
        <title>Genome sequencing of Vibrio variabilis T01.</title>
        <authorList>
            <person name="Chan K.-G."/>
            <person name="Mohamad N.I."/>
        </authorList>
    </citation>
    <scope>NUCLEOTIDE SEQUENCE [LARGE SCALE GENOMIC DNA]</scope>
    <source>
        <strain evidence="1 2">T01</strain>
    </source>
</reference>
<proteinExistence type="predicted"/>
<sequence length="106" mass="12045">MITFTNDSLLTMCRYLQDETFPSETTYLFNDGIQLRTVANFKAIEQYFEGAGMLSSITTGYTLTFESGEEIQFKIKDNQLVLAQTNLPAKAKTDHGVHHSVSQYMF</sequence>
<evidence type="ECO:0000313" key="2">
    <source>
        <dbReference type="Proteomes" id="UP000030520"/>
    </source>
</evidence>
<dbReference type="Proteomes" id="UP000030520">
    <property type="component" value="Unassembled WGS sequence"/>
</dbReference>
<dbReference type="RefSeq" id="WP_038215352.1">
    <property type="nucleotide sequence ID" value="NZ_JRWM01000017.1"/>
</dbReference>
<gene>
    <name evidence="1" type="ORF">NL53_12185</name>
</gene>
<comment type="caution">
    <text evidence="1">The sequence shown here is derived from an EMBL/GenBank/DDBJ whole genome shotgun (WGS) entry which is preliminary data.</text>
</comment>
<keyword evidence="2" id="KW-1185">Reference proteome</keyword>
<organism evidence="1 2">
    <name type="scientific">Vibrio variabilis</name>
    <dbReference type="NCBI Taxonomy" id="990271"/>
    <lineage>
        <taxon>Bacteria</taxon>
        <taxon>Pseudomonadati</taxon>
        <taxon>Pseudomonadota</taxon>
        <taxon>Gammaproteobacteria</taxon>
        <taxon>Vibrionales</taxon>
        <taxon>Vibrionaceae</taxon>
        <taxon>Vibrio</taxon>
    </lineage>
</organism>
<protein>
    <submittedName>
        <fullName evidence="1">Uncharacterized protein</fullName>
    </submittedName>
</protein>
<accession>A0ABR4YA51</accession>
<dbReference type="EMBL" id="JRWM01000017">
    <property type="protein sequence ID" value="KHA60338.1"/>
    <property type="molecule type" value="Genomic_DNA"/>
</dbReference>
<name>A0ABR4YA51_9VIBR</name>
<evidence type="ECO:0000313" key="1">
    <source>
        <dbReference type="EMBL" id="KHA60338.1"/>
    </source>
</evidence>